<dbReference type="SUPFAM" id="SSF50129">
    <property type="entry name" value="GroES-like"/>
    <property type="match status" value="1"/>
</dbReference>
<dbReference type="EC" id="1.6.5.5" evidence="4"/>
<dbReference type="RefSeq" id="WP_155548519.1">
    <property type="nucleotide sequence ID" value="NZ_CABVGP010000003.1"/>
</dbReference>
<keyword evidence="1" id="KW-0521">NADP</keyword>
<evidence type="ECO:0000313" key="4">
    <source>
        <dbReference type="EMBL" id="VVJ23758.1"/>
    </source>
</evidence>
<evidence type="ECO:0000256" key="2">
    <source>
        <dbReference type="ARBA" id="ARBA00023002"/>
    </source>
</evidence>
<dbReference type="InterPro" id="IPR011032">
    <property type="entry name" value="GroES-like_sf"/>
</dbReference>
<dbReference type="Gene3D" id="3.40.50.720">
    <property type="entry name" value="NAD(P)-binding Rossmann-like Domain"/>
    <property type="match status" value="1"/>
</dbReference>
<dbReference type="Gene3D" id="3.90.180.10">
    <property type="entry name" value="Medium-chain alcohol dehydrogenases, catalytic domain"/>
    <property type="match status" value="1"/>
</dbReference>
<reference evidence="4 5" key="1">
    <citation type="submission" date="2019-09" db="EMBL/GenBank/DDBJ databases">
        <authorList>
            <person name="Leyn A S."/>
        </authorList>
    </citation>
    <scope>NUCLEOTIDE SEQUENCE [LARGE SCALE GENOMIC DNA]</scope>
    <source>
        <strain evidence="4">AA231_1</strain>
    </source>
</reference>
<gene>
    <name evidence="4" type="ORF">AA23TX_08644</name>
</gene>
<dbReference type="Pfam" id="PF00107">
    <property type="entry name" value="ADH_zinc_N"/>
    <property type="match status" value="1"/>
</dbReference>
<dbReference type="GO" id="GO:0070402">
    <property type="term" value="F:NADPH binding"/>
    <property type="evidence" value="ECO:0007669"/>
    <property type="project" value="TreeGrafter"/>
</dbReference>
<dbReference type="SMART" id="SM00829">
    <property type="entry name" value="PKS_ER"/>
    <property type="match status" value="1"/>
</dbReference>
<name>A0A6I8M493_9PSEU</name>
<dbReference type="InterPro" id="IPR020843">
    <property type="entry name" value="ER"/>
</dbReference>
<keyword evidence="2 4" id="KW-0560">Oxidoreductase</keyword>
<dbReference type="InterPro" id="IPR013154">
    <property type="entry name" value="ADH-like_N"/>
</dbReference>
<evidence type="ECO:0000256" key="1">
    <source>
        <dbReference type="ARBA" id="ARBA00022857"/>
    </source>
</evidence>
<evidence type="ECO:0000313" key="5">
    <source>
        <dbReference type="Proteomes" id="UP000399805"/>
    </source>
</evidence>
<dbReference type="InterPro" id="IPR013149">
    <property type="entry name" value="ADH-like_C"/>
</dbReference>
<dbReference type="GO" id="GO:0003960">
    <property type="term" value="F:quinone reductase (NADPH) activity"/>
    <property type="evidence" value="ECO:0007669"/>
    <property type="project" value="UniProtKB-EC"/>
</dbReference>
<dbReference type="EMBL" id="CABVGP010000003">
    <property type="protein sequence ID" value="VVJ23758.1"/>
    <property type="molecule type" value="Genomic_DNA"/>
</dbReference>
<dbReference type="CDD" id="cd05276">
    <property type="entry name" value="p53_inducible_oxidoreductase"/>
    <property type="match status" value="1"/>
</dbReference>
<evidence type="ECO:0000259" key="3">
    <source>
        <dbReference type="SMART" id="SM00829"/>
    </source>
</evidence>
<organism evidence="4 5">
    <name type="scientific">Amycolatopsis camponoti</name>
    <dbReference type="NCBI Taxonomy" id="2606593"/>
    <lineage>
        <taxon>Bacteria</taxon>
        <taxon>Bacillati</taxon>
        <taxon>Actinomycetota</taxon>
        <taxon>Actinomycetes</taxon>
        <taxon>Pseudonocardiales</taxon>
        <taxon>Pseudonocardiaceae</taxon>
        <taxon>Amycolatopsis</taxon>
    </lineage>
</organism>
<dbReference type="InterPro" id="IPR014189">
    <property type="entry name" value="Quinone_OxRdtase_PIG3"/>
</dbReference>
<dbReference type="PANTHER" id="PTHR48106">
    <property type="entry name" value="QUINONE OXIDOREDUCTASE PIG3-RELATED"/>
    <property type="match status" value="1"/>
</dbReference>
<sequence>MYAITIREPGDPDVLEWTEVPDPRPGPGEVLLDVAASAVNRADLLQRQGHYPPPPGASETIGLECSGTIAELGEGVEGWNVGDEVCALLAGGGYAEKAVVPAGQLLPVPGEIDLITAAALPEVACTVWANVVMHAKLTEGEVLLIHGGAGGIGTHAIQVGNALGATVVVTAGSEDRLDRCRQLGADIAINYKEKDFVEVVKAETGGANVILDNMGASYLGRNVDALAPDGRLVIIGMQGGIKGELNIGTLLGKRASVFAAGLRFRPLDQKAAIVADVRERLWPLVADGLVKPIVGQVVPMAEAASAHRALEEGSVFGKILLAAKS</sequence>
<dbReference type="AlphaFoldDB" id="A0A6I8M493"/>
<feature type="domain" description="Enoyl reductase (ER)" evidence="3">
    <location>
        <begin position="10"/>
        <end position="321"/>
    </location>
</feature>
<proteinExistence type="predicted"/>
<dbReference type="NCBIfam" id="TIGR02824">
    <property type="entry name" value="quinone_pig3"/>
    <property type="match status" value="1"/>
</dbReference>
<dbReference type="SUPFAM" id="SSF51735">
    <property type="entry name" value="NAD(P)-binding Rossmann-fold domains"/>
    <property type="match status" value="1"/>
</dbReference>
<protein>
    <submittedName>
        <fullName evidence="4">Quinone oxidoreductase (EC)</fullName>
        <ecNumber evidence="4">1.6.5.5</ecNumber>
    </submittedName>
</protein>
<accession>A0A6I8M493</accession>
<dbReference type="Pfam" id="PF08240">
    <property type="entry name" value="ADH_N"/>
    <property type="match status" value="1"/>
</dbReference>
<dbReference type="PANTHER" id="PTHR48106:SF8">
    <property type="entry name" value="OS02G0805600 PROTEIN"/>
    <property type="match status" value="1"/>
</dbReference>
<keyword evidence="5" id="KW-1185">Reference proteome</keyword>
<dbReference type="Proteomes" id="UP000399805">
    <property type="component" value="Unassembled WGS sequence"/>
</dbReference>
<dbReference type="InterPro" id="IPR036291">
    <property type="entry name" value="NAD(P)-bd_dom_sf"/>
</dbReference>